<protein>
    <submittedName>
        <fullName evidence="3">Guanylate-binding protein 4</fullName>
    </submittedName>
</protein>
<dbReference type="Proteomes" id="UP000250321">
    <property type="component" value="Unassembled WGS sequence"/>
</dbReference>
<dbReference type="EMBL" id="PJQY01000059">
    <property type="protein sequence ID" value="PQQ19706.1"/>
    <property type="molecule type" value="Genomic_DNA"/>
</dbReference>
<dbReference type="OrthoDB" id="1161411at2759"/>
<organism evidence="3 4">
    <name type="scientific">Prunus yedoensis var. nudiflora</name>
    <dbReference type="NCBI Taxonomy" id="2094558"/>
    <lineage>
        <taxon>Eukaryota</taxon>
        <taxon>Viridiplantae</taxon>
        <taxon>Streptophyta</taxon>
        <taxon>Embryophyta</taxon>
        <taxon>Tracheophyta</taxon>
        <taxon>Spermatophyta</taxon>
        <taxon>Magnoliopsida</taxon>
        <taxon>eudicotyledons</taxon>
        <taxon>Gunneridae</taxon>
        <taxon>Pentapetalae</taxon>
        <taxon>rosids</taxon>
        <taxon>fabids</taxon>
        <taxon>Rosales</taxon>
        <taxon>Rosaceae</taxon>
        <taxon>Amygdaloideae</taxon>
        <taxon>Amygdaleae</taxon>
        <taxon>Prunus</taxon>
    </lineage>
</organism>
<evidence type="ECO:0000256" key="2">
    <source>
        <dbReference type="SAM" id="MobiDB-lite"/>
    </source>
</evidence>
<reference evidence="3 4" key="1">
    <citation type="submission" date="2018-02" db="EMBL/GenBank/DDBJ databases">
        <title>Draft genome of wild Prunus yedoensis var. nudiflora.</title>
        <authorList>
            <person name="Baek S."/>
            <person name="Kim J.-H."/>
            <person name="Choi K."/>
            <person name="Kim G.-B."/>
            <person name="Cho A."/>
            <person name="Jang H."/>
            <person name="Shin C.-H."/>
            <person name="Yu H.-J."/>
            <person name="Mun J.-H."/>
        </authorList>
    </citation>
    <scope>NUCLEOTIDE SEQUENCE [LARGE SCALE GENOMIC DNA]</scope>
    <source>
        <strain evidence="4">cv. Jeju island</strain>
        <tissue evidence="3">Leaf</tissue>
    </source>
</reference>
<comment type="caution">
    <text evidence="3">The sequence shown here is derived from an EMBL/GenBank/DDBJ whole genome shotgun (WGS) entry which is preliminary data.</text>
</comment>
<proteinExistence type="predicted"/>
<dbReference type="AlphaFoldDB" id="A0A315AZN1"/>
<feature type="region of interest" description="Disordered" evidence="2">
    <location>
        <begin position="473"/>
        <end position="508"/>
    </location>
</feature>
<evidence type="ECO:0000313" key="3">
    <source>
        <dbReference type="EMBL" id="PQQ19706.1"/>
    </source>
</evidence>
<gene>
    <name evidence="3" type="ORF">Pyn_30427</name>
</gene>
<keyword evidence="4" id="KW-1185">Reference proteome</keyword>
<name>A0A315AZN1_PRUYE</name>
<sequence>MLRCRSIEDKLGLLNKQLESSEKSKSEYLKRYEDAINDKKKLADEYMGRINNLQSNLSSLGERCSSLVKTLDSAKQESLEWKRKYEQVISKQKAEEDQASSEIAILKSRCSAGEARLAAAREQAQSAQEEAQEWKRKYDIAFREAKAALEKAAIVQERSNKETQKREDALREEFASSLAEKEEEIKDKAAKIEYAEQCLTTLRLELKTAKSKVDSYDAEISSMKLEIKELSQKLEAANAKAHSFEREKKILEQEKIYLGQKYESEIKKLDEVQERCKIAEKRATRATDIADKARAQADIAQKEKSEMQKLAMERLAQIERAERHIETLQREKRDLDDELERIRVSEMGAHSKVALLEARVEEREKEIESLLKSNNEQRTSTVHVLQGLLDSERAAHADANNRADSLSLQLQVAQAKLDSLQQELTSVRLNETALDSKLKTASHGKRSRVDDYEMGMDSVQDVEMSDRIVRVNKRSRSTTSPLKHTQAEDGGSVFKGDEDTRSQQTNSEDYRKFTVTKIKQELTKHNFGAQVLDMRTGASKREWLELYESCMLQKS</sequence>
<feature type="coiled-coil region" evidence="1">
    <location>
        <begin position="171"/>
        <end position="430"/>
    </location>
</feature>
<keyword evidence="1" id="KW-0175">Coiled coil</keyword>
<evidence type="ECO:0000256" key="1">
    <source>
        <dbReference type="SAM" id="Coils"/>
    </source>
</evidence>
<evidence type="ECO:0000313" key="4">
    <source>
        <dbReference type="Proteomes" id="UP000250321"/>
    </source>
</evidence>
<accession>A0A315AZN1</accession>
<feature type="coiled-coil region" evidence="1">
    <location>
        <begin position="25"/>
        <end position="144"/>
    </location>
</feature>